<gene>
    <name evidence="1" type="ORF">S12H4_19665</name>
</gene>
<dbReference type="AlphaFoldDB" id="X1TYS3"/>
<organism evidence="1">
    <name type="scientific">marine sediment metagenome</name>
    <dbReference type="NCBI Taxonomy" id="412755"/>
    <lineage>
        <taxon>unclassified sequences</taxon>
        <taxon>metagenomes</taxon>
        <taxon>ecological metagenomes</taxon>
    </lineage>
</organism>
<proteinExistence type="predicted"/>
<protein>
    <submittedName>
        <fullName evidence="1">Uncharacterized protein</fullName>
    </submittedName>
</protein>
<reference evidence="1" key="1">
    <citation type="journal article" date="2014" name="Front. Microbiol.">
        <title>High frequency of phylogenetically diverse reductive dehalogenase-homologous genes in deep subseafloor sedimentary metagenomes.</title>
        <authorList>
            <person name="Kawai M."/>
            <person name="Futagami T."/>
            <person name="Toyoda A."/>
            <person name="Takaki Y."/>
            <person name="Nishi S."/>
            <person name="Hori S."/>
            <person name="Arai W."/>
            <person name="Tsubouchi T."/>
            <person name="Morono Y."/>
            <person name="Uchiyama I."/>
            <person name="Ito T."/>
            <person name="Fujiyama A."/>
            <person name="Inagaki F."/>
            <person name="Takami H."/>
        </authorList>
    </citation>
    <scope>NUCLEOTIDE SEQUENCE</scope>
    <source>
        <strain evidence="1">Expedition CK06-06</strain>
    </source>
</reference>
<name>X1TYS3_9ZZZZ</name>
<dbReference type="EMBL" id="BARW01009858">
    <property type="protein sequence ID" value="GAI85204.1"/>
    <property type="molecule type" value="Genomic_DNA"/>
</dbReference>
<dbReference type="Gene3D" id="1.10.8.1210">
    <property type="match status" value="1"/>
</dbReference>
<sequence>RPEFALGYKVSQREKVDMRNAAYMLAIRRIEEAMVVRGIFP</sequence>
<feature type="non-terminal residue" evidence="1">
    <location>
        <position position="1"/>
    </location>
</feature>
<evidence type="ECO:0000313" key="1">
    <source>
        <dbReference type="EMBL" id="GAI85204.1"/>
    </source>
</evidence>
<accession>X1TYS3</accession>
<comment type="caution">
    <text evidence="1">The sequence shown here is derived from an EMBL/GenBank/DDBJ whole genome shotgun (WGS) entry which is preliminary data.</text>
</comment>